<name>A0A5C6C5T6_9BACT</name>
<sequence>MSKKEPTVKLEGKGPTKQLKILLSINEHAVVTAAANMQGMQVGDYMKKAVVDRAKIDARKMNSIIDSL</sequence>
<protein>
    <submittedName>
        <fullName evidence="1">Uncharacterized protein</fullName>
    </submittedName>
</protein>
<organism evidence="1 2">
    <name type="scientific">Allorhodopirellula heiligendammensis</name>
    <dbReference type="NCBI Taxonomy" id="2714739"/>
    <lineage>
        <taxon>Bacteria</taxon>
        <taxon>Pseudomonadati</taxon>
        <taxon>Planctomycetota</taxon>
        <taxon>Planctomycetia</taxon>
        <taxon>Pirellulales</taxon>
        <taxon>Pirellulaceae</taxon>
        <taxon>Allorhodopirellula</taxon>
    </lineage>
</organism>
<comment type="caution">
    <text evidence="1">The sequence shown here is derived from an EMBL/GenBank/DDBJ whole genome shotgun (WGS) entry which is preliminary data.</text>
</comment>
<proteinExistence type="predicted"/>
<dbReference type="EMBL" id="SJPU01000001">
    <property type="protein sequence ID" value="TWU18881.1"/>
    <property type="molecule type" value="Genomic_DNA"/>
</dbReference>
<evidence type="ECO:0000313" key="2">
    <source>
        <dbReference type="Proteomes" id="UP000319908"/>
    </source>
</evidence>
<reference evidence="1 2" key="1">
    <citation type="journal article" date="2020" name="Antonie Van Leeuwenhoek">
        <title>Rhodopirellula heiligendammensis sp. nov., Rhodopirellula pilleata sp. nov., and Rhodopirellula solitaria sp. nov. isolated from natural or artificial marine surfaces in Northern Germany and California, USA, and emended description of the genus Rhodopirellula.</title>
        <authorList>
            <person name="Kallscheuer N."/>
            <person name="Wiegand S."/>
            <person name="Jogler M."/>
            <person name="Boedeker C."/>
            <person name="Peeters S.H."/>
            <person name="Rast P."/>
            <person name="Heuer A."/>
            <person name="Jetten M.S.M."/>
            <person name="Rohde M."/>
            <person name="Jogler C."/>
        </authorList>
    </citation>
    <scope>NUCLEOTIDE SEQUENCE [LARGE SCALE GENOMIC DNA]</scope>
    <source>
        <strain evidence="1 2">Poly21</strain>
    </source>
</reference>
<dbReference type="RefSeq" id="WP_146405839.1">
    <property type="nucleotide sequence ID" value="NZ_SJPU01000001.1"/>
</dbReference>
<accession>A0A5C6C5T6</accession>
<dbReference type="Proteomes" id="UP000319908">
    <property type="component" value="Unassembled WGS sequence"/>
</dbReference>
<dbReference type="AlphaFoldDB" id="A0A5C6C5T6"/>
<gene>
    <name evidence="1" type="ORF">Poly21_10500</name>
</gene>
<evidence type="ECO:0000313" key="1">
    <source>
        <dbReference type="EMBL" id="TWU18881.1"/>
    </source>
</evidence>
<keyword evidence="2" id="KW-1185">Reference proteome</keyword>
<dbReference type="OrthoDB" id="298603at2"/>